<dbReference type="Pfam" id="PF13041">
    <property type="entry name" value="PPR_2"/>
    <property type="match status" value="1"/>
</dbReference>
<feature type="repeat" description="PPR" evidence="3">
    <location>
        <begin position="213"/>
        <end position="247"/>
    </location>
</feature>
<keyword evidence="6" id="KW-1185">Reference proteome</keyword>
<dbReference type="InterPro" id="IPR002885">
    <property type="entry name" value="PPR_rpt"/>
</dbReference>
<name>A0AAD7KYH5_QUISA</name>
<dbReference type="InterPro" id="IPR032867">
    <property type="entry name" value="DYW_dom"/>
</dbReference>
<dbReference type="Pfam" id="PF14432">
    <property type="entry name" value="DYW_deaminase"/>
    <property type="match status" value="1"/>
</dbReference>
<dbReference type="AlphaFoldDB" id="A0AAD7KYH5"/>
<dbReference type="FunFam" id="1.25.40.10:FF:000227">
    <property type="entry name" value="Pentatricopeptide repeat-containing protein At3g13880"/>
    <property type="match status" value="1"/>
</dbReference>
<feature type="domain" description="DYW" evidence="4">
    <location>
        <begin position="631"/>
        <end position="723"/>
    </location>
</feature>
<organism evidence="5 6">
    <name type="scientific">Quillaja saponaria</name>
    <name type="common">Soap bark tree</name>
    <dbReference type="NCBI Taxonomy" id="32244"/>
    <lineage>
        <taxon>Eukaryota</taxon>
        <taxon>Viridiplantae</taxon>
        <taxon>Streptophyta</taxon>
        <taxon>Embryophyta</taxon>
        <taxon>Tracheophyta</taxon>
        <taxon>Spermatophyta</taxon>
        <taxon>Magnoliopsida</taxon>
        <taxon>eudicotyledons</taxon>
        <taxon>Gunneridae</taxon>
        <taxon>Pentapetalae</taxon>
        <taxon>rosids</taxon>
        <taxon>fabids</taxon>
        <taxon>Fabales</taxon>
        <taxon>Quillajaceae</taxon>
        <taxon>Quillaja</taxon>
    </lineage>
</organism>
<evidence type="ECO:0000256" key="2">
    <source>
        <dbReference type="ARBA" id="ARBA00022737"/>
    </source>
</evidence>
<dbReference type="PANTHER" id="PTHR47926:SF347">
    <property type="entry name" value="PENTATRICOPEPTIDE REPEAT-CONTAINING PROTEIN"/>
    <property type="match status" value="1"/>
</dbReference>
<dbReference type="Gene3D" id="1.25.40.10">
    <property type="entry name" value="Tetratricopeptide repeat domain"/>
    <property type="match status" value="5"/>
</dbReference>
<dbReference type="NCBIfam" id="TIGR00756">
    <property type="entry name" value="PPR"/>
    <property type="match status" value="3"/>
</dbReference>
<dbReference type="InterPro" id="IPR011990">
    <property type="entry name" value="TPR-like_helical_dom_sf"/>
</dbReference>
<sequence>MNGTVTFKLLKPNNSTLYHKAHHTNTAAAAATINWSGQGATHPLSSLQCGALLQSLTNTKSFTKGRQLHAHMITCGTIVNNTYLNTKLAAWYVSCGHMAEAKVIFDQILLKNSFLWNFMIRGYACNGLPLKSLVLYREMLSFGRNSDKFTYPFVLKACGDLLLVEIGRQVHGLVLVSGLDSDIYVCNSLLSMYSKFGDMGTMQMLFHNMLGRDLTSWNTVLSGYMKNNKARDAVTVFYQMRKAAVGADETTLLALLSACGDLKDVKRGKEIHGYFVRNGDELCNKFLINSLIDMYSNCNSLSDARQLFEELKVKDSVSWNSLITGYERHEDACTSLKFFCQMVMEDAAPDEITVVAVLGACNQISALQFGSSVHSYILKKGFSVNCIVKTALVDMYSKCGSLPCSRRAFDEMPARSLVSWTVMVAGYGIHGRGREAISIFNKMLVTNIIPDEGVLTSVLSACSHSGLVDEGKEIFYKMSREYNVEPGPTHFACMVDLLGRSGKLDEAYELVKNMDVKPTNDIWAALLSACRLHRNVNLAEIAAQKIFEMNPKGVSNYVCLSNIYATERRWDDVERVRTLIRRRGLKKPPGSSFVELDRMVHQFFVGDRSHQQTEDIYAKLKDLSLQLMEAGYKPDTSLVLYDVDEEVKERMLWNHSERLALAFALINTGPGTTIRITKNLRVCGDCHTVTKLISKLMCQEIIMRDIRRFHHFRDGLCSCCDYW</sequence>
<dbReference type="InterPro" id="IPR046849">
    <property type="entry name" value="E2_motif"/>
</dbReference>
<dbReference type="Pfam" id="PF01535">
    <property type="entry name" value="PPR"/>
    <property type="match status" value="6"/>
</dbReference>
<dbReference type="InterPro" id="IPR046960">
    <property type="entry name" value="PPR_At4g14850-like_plant"/>
</dbReference>
<evidence type="ECO:0000313" key="6">
    <source>
        <dbReference type="Proteomes" id="UP001163823"/>
    </source>
</evidence>
<dbReference type="FunFam" id="1.25.40.10:FF:000427">
    <property type="entry name" value="Pentatricopeptide repeat-containing protein chloroplastic"/>
    <property type="match status" value="1"/>
</dbReference>
<feature type="repeat" description="PPR" evidence="3">
    <location>
        <begin position="451"/>
        <end position="486"/>
    </location>
</feature>
<keyword evidence="2" id="KW-0677">Repeat</keyword>
<feature type="repeat" description="PPR" evidence="3">
    <location>
        <begin position="416"/>
        <end position="450"/>
    </location>
</feature>
<proteinExistence type="inferred from homology"/>
<comment type="caution">
    <text evidence="5">The sequence shown here is derived from an EMBL/GenBank/DDBJ whole genome shotgun (WGS) entry which is preliminary data.</text>
</comment>
<dbReference type="FunFam" id="1.25.40.10:FF:000366">
    <property type="entry name" value="Pentatricopeptide (PPR) repeat-containing protein"/>
    <property type="match status" value="1"/>
</dbReference>
<dbReference type="KEGG" id="qsa:O6P43_028715"/>
<dbReference type="GO" id="GO:0008270">
    <property type="term" value="F:zinc ion binding"/>
    <property type="evidence" value="ECO:0007669"/>
    <property type="project" value="InterPro"/>
</dbReference>
<dbReference type="GO" id="GO:0009451">
    <property type="term" value="P:RNA modification"/>
    <property type="evidence" value="ECO:0007669"/>
    <property type="project" value="InterPro"/>
</dbReference>
<dbReference type="Proteomes" id="UP001163823">
    <property type="component" value="Chromosome 12"/>
</dbReference>
<dbReference type="PANTHER" id="PTHR47926">
    <property type="entry name" value="PENTATRICOPEPTIDE REPEAT-CONTAINING PROTEIN"/>
    <property type="match status" value="1"/>
</dbReference>
<dbReference type="Pfam" id="PF20430">
    <property type="entry name" value="Eplus_motif"/>
    <property type="match status" value="1"/>
</dbReference>
<feature type="repeat" description="PPR" evidence="3">
    <location>
        <begin position="112"/>
        <end position="146"/>
    </location>
</feature>
<dbReference type="PROSITE" id="PS51375">
    <property type="entry name" value="PPR"/>
    <property type="match status" value="5"/>
</dbReference>
<evidence type="ECO:0000256" key="3">
    <source>
        <dbReference type="PROSITE-ProRule" id="PRU00708"/>
    </source>
</evidence>
<feature type="repeat" description="PPR" evidence="3">
    <location>
        <begin position="315"/>
        <end position="349"/>
    </location>
</feature>
<protein>
    <submittedName>
        <fullName evidence="5">Pentatricopeptide repeat-containing protein</fullName>
    </submittedName>
</protein>
<dbReference type="FunFam" id="1.25.40.10:FF:000031">
    <property type="entry name" value="Pentatricopeptide repeat-containing protein mitochondrial"/>
    <property type="match status" value="1"/>
</dbReference>
<dbReference type="GO" id="GO:0003723">
    <property type="term" value="F:RNA binding"/>
    <property type="evidence" value="ECO:0007669"/>
    <property type="project" value="InterPro"/>
</dbReference>
<accession>A0AAD7KYH5</accession>
<evidence type="ECO:0000259" key="4">
    <source>
        <dbReference type="Pfam" id="PF14432"/>
    </source>
</evidence>
<dbReference type="EMBL" id="JARAOO010000012">
    <property type="protein sequence ID" value="KAJ7948200.1"/>
    <property type="molecule type" value="Genomic_DNA"/>
</dbReference>
<dbReference type="Pfam" id="PF20431">
    <property type="entry name" value="E_motif"/>
    <property type="match status" value="1"/>
</dbReference>
<gene>
    <name evidence="5" type="ORF">O6P43_028715</name>
</gene>
<reference evidence="5" key="1">
    <citation type="journal article" date="2023" name="Science">
        <title>Elucidation of the pathway for biosynthesis of saponin adjuvants from the soapbark tree.</title>
        <authorList>
            <person name="Reed J."/>
            <person name="Orme A."/>
            <person name="El-Demerdash A."/>
            <person name="Owen C."/>
            <person name="Martin L.B.B."/>
            <person name="Misra R.C."/>
            <person name="Kikuchi S."/>
            <person name="Rejzek M."/>
            <person name="Martin A.C."/>
            <person name="Harkess A."/>
            <person name="Leebens-Mack J."/>
            <person name="Louveau T."/>
            <person name="Stephenson M.J."/>
            <person name="Osbourn A."/>
        </authorList>
    </citation>
    <scope>NUCLEOTIDE SEQUENCE</scope>
    <source>
        <strain evidence="5">S10</strain>
    </source>
</reference>
<evidence type="ECO:0000313" key="5">
    <source>
        <dbReference type="EMBL" id="KAJ7948200.1"/>
    </source>
</evidence>
<evidence type="ECO:0000256" key="1">
    <source>
        <dbReference type="ARBA" id="ARBA00006643"/>
    </source>
</evidence>
<comment type="similarity">
    <text evidence="1">Belongs to the PPR family. PCMP-H subfamily.</text>
</comment>
<dbReference type="InterPro" id="IPR046848">
    <property type="entry name" value="E_motif"/>
</dbReference>